<protein>
    <submittedName>
        <fullName evidence="1">Uncharacterized protein</fullName>
    </submittedName>
</protein>
<sequence length="103" mass="12212">MEVTNPPRRVVFRYHVRYQREEQTIISRYLALHQSGEISYWIHTVAPAAGLSRRAHTVLDLHYIENPTPNIYEMPYEVFFVRKQTDFVFRKLDDRASKKASAS</sequence>
<evidence type="ECO:0000313" key="1">
    <source>
        <dbReference type="EMBL" id="RMZ70993.1"/>
    </source>
</evidence>
<organism evidence="1 2">
    <name type="scientific">Pyrenophora seminiperda CCB06</name>
    <dbReference type="NCBI Taxonomy" id="1302712"/>
    <lineage>
        <taxon>Eukaryota</taxon>
        <taxon>Fungi</taxon>
        <taxon>Dikarya</taxon>
        <taxon>Ascomycota</taxon>
        <taxon>Pezizomycotina</taxon>
        <taxon>Dothideomycetes</taxon>
        <taxon>Pleosporomycetidae</taxon>
        <taxon>Pleosporales</taxon>
        <taxon>Pleosporineae</taxon>
        <taxon>Pleosporaceae</taxon>
        <taxon>Pyrenophora</taxon>
    </lineage>
</organism>
<dbReference type="EMBL" id="KE747825">
    <property type="protein sequence ID" value="RMZ70993.1"/>
    <property type="molecule type" value="Genomic_DNA"/>
</dbReference>
<reference evidence="1 2" key="1">
    <citation type="journal article" date="2014" name="PLoS ONE">
        <title>De novo Genome Assembly of the Fungal Plant Pathogen Pyrenophora semeniperda.</title>
        <authorList>
            <person name="Soliai M.M."/>
            <person name="Meyer S.E."/>
            <person name="Udall J.A."/>
            <person name="Elzinga D.E."/>
            <person name="Hermansen R.A."/>
            <person name="Bodily P.M."/>
            <person name="Hart A.A."/>
            <person name="Coleman C.E."/>
        </authorList>
    </citation>
    <scope>NUCLEOTIDE SEQUENCE [LARGE SCALE GENOMIC DNA]</scope>
    <source>
        <strain evidence="1 2">CCB06</strain>
        <tissue evidence="1">Mycelium</tissue>
    </source>
</reference>
<gene>
    <name evidence="1" type="ORF">GMOD_00008672</name>
</gene>
<keyword evidence="2" id="KW-1185">Reference proteome</keyword>
<evidence type="ECO:0000313" key="2">
    <source>
        <dbReference type="Proteomes" id="UP000265663"/>
    </source>
</evidence>
<accession>A0A3M7M920</accession>
<dbReference type="AlphaFoldDB" id="A0A3M7M920"/>
<dbReference type="Proteomes" id="UP000265663">
    <property type="component" value="Unassembled WGS sequence"/>
</dbReference>
<name>A0A3M7M920_9PLEO</name>
<dbReference type="OrthoDB" id="3709982at2759"/>
<proteinExistence type="predicted"/>